<dbReference type="Proteomes" id="UP001305779">
    <property type="component" value="Unassembled WGS sequence"/>
</dbReference>
<gene>
    <name evidence="2" type="ORF">PRZ48_004754</name>
</gene>
<accession>A0ABR0EQF0</accession>
<protein>
    <recommendedName>
        <fullName evidence="4">F-box domain-containing protein</fullName>
    </recommendedName>
</protein>
<reference evidence="2 3" key="1">
    <citation type="journal article" date="2023" name="G3 (Bethesda)">
        <title>A chromosome-level genome assembly of Zasmidium syzygii isolated from banana leaves.</title>
        <authorList>
            <person name="van Westerhoven A.C."/>
            <person name="Mehrabi R."/>
            <person name="Talebi R."/>
            <person name="Steentjes M.B.F."/>
            <person name="Corcolon B."/>
            <person name="Chong P.A."/>
            <person name="Kema G.H.J."/>
            <person name="Seidl M.F."/>
        </authorList>
    </citation>
    <scope>NUCLEOTIDE SEQUENCE [LARGE SCALE GENOMIC DNA]</scope>
    <source>
        <strain evidence="2 3">P124</strain>
    </source>
</reference>
<name>A0ABR0EQF0_ZASCE</name>
<feature type="region of interest" description="Disordered" evidence="1">
    <location>
        <begin position="1"/>
        <end position="20"/>
    </location>
</feature>
<dbReference type="InterPro" id="IPR038883">
    <property type="entry name" value="AN11006-like"/>
</dbReference>
<evidence type="ECO:0000313" key="2">
    <source>
        <dbReference type="EMBL" id="KAK4503839.1"/>
    </source>
</evidence>
<dbReference type="PANTHER" id="PTHR42085">
    <property type="entry name" value="F-BOX DOMAIN-CONTAINING PROTEIN"/>
    <property type="match status" value="1"/>
</dbReference>
<evidence type="ECO:0008006" key="4">
    <source>
        <dbReference type="Google" id="ProtNLM"/>
    </source>
</evidence>
<keyword evidence="3" id="KW-1185">Reference proteome</keyword>
<organism evidence="2 3">
    <name type="scientific">Zasmidium cellare</name>
    <name type="common">Wine cellar mold</name>
    <name type="synonym">Racodium cellare</name>
    <dbReference type="NCBI Taxonomy" id="395010"/>
    <lineage>
        <taxon>Eukaryota</taxon>
        <taxon>Fungi</taxon>
        <taxon>Dikarya</taxon>
        <taxon>Ascomycota</taxon>
        <taxon>Pezizomycotina</taxon>
        <taxon>Dothideomycetes</taxon>
        <taxon>Dothideomycetidae</taxon>
        <taxon>Mycosphaerellales</taxon>
        <taxon>Mycosphaerellaceae</taxon>
        <taxon>Zasmidium</taxon>
    </lineage>
</organism>
<dbReference type="EMBL" id="JAXOVC010000003">
    <property type="protein sequence ID" value="KAK4503839.1"/>
    <property type="molecule type" value="Genomic_DNA"/>
</dbReference>
<proteinExistence type="predicted"/>
<dbReference type="PANTHER" id="PTHR42085:SF2">
    <property type="entry name" value="F-BOX DOMAIN-CONTAINING PROTEIN"/>
    <property type="match status" value="1"/>
</dbReference>
<evidence type="ECO:0000313" key="3">
    <source>
        <dbReference type="Proteomes" id="UP001305779"/>
    </source>
</evidence>
<sequence>MALRREASEETEEPFQPAIKRFQTDDICDLSSSFSLLYISDPPKAAAPKHDIAEYGAKVDEPASKRPSIDEGRDMSRKKTSVSLLNLPAELRNQIYELALIEPMKQVTVTSDLKPPGLLAANRQIRSECRKIWYFENRFLFPIFNCDAKLKGQFMKVIMTVVTKDGPSVETANLIHGRGARWGNLLDWCRVVQKYGCGLLPMPENLKDNDYMTVVVAAHQIAIAHAGGRGSWEMCLRNLQALRMVAGRVNNEWLKD</sequence>
<evidence type="ECO:0000256" key="1">
    <source>
        <dbReference type="SAM" id="MobiDB-lite"/>
    </source>
</evidence>
<comment type="caution">
    <text evidence="2">The sequence shown here is derived from an EMBL/GenBank/DDBJ whole genome shotgun (WGS) entry which is preliminary data.</text>
</comment>